<dbReference type="GO" id="GO:0034399">
    <property type="term" value="C:nuclear periphery"/>
    <property type="evidence" value="ECO:0007669"/>
    <property type="project" value="TreeGrafter"/>
</dbReference>
<dbReference type="InterPro" id="IPR024977">
    <property type="entry name" value="Apc4-like_WD40_dom"/>
</dbReference>
<dbReference type="Gene3D" id="2.130.10.10">
    <property type="entry name" value="YVTN repeat-like/Quinoprotein amine dehydrogenase"/>
    <property type="match status" value="1"/>
</dbReference>
<dbReference type="InterPro" id="IPR036322">
    <property type="entry name" value="WD40_repeat_dom_sf"/>
</dbReference>
<dbReference type="GO" id="GO:0031145">
    <property type="term" value="P:anaphase-promoting complex-dependent catabolic process"/>
    <property type="evidence" value="ECO:0007669"/>
    <property type="project" value="InterPro"/>
</dbReference>
<dbReference type="GO" id="GO:0051301">
    <property type="term" value="P:cell division"/>
    <property type="evidence" value="ECO:0007669"/>
    <property type="project" value="UniProtKB-KW"/>
</dbReference>
<feature type="domain" description="Anaphase-promoting complex subunit 4 long" evidence="7">
    <location>
        <begin position="285"/>
        <end position="496"/>
    </location>
</feature>
<name>A0AAV7HEG1_DENCH</name>
<evidence type="ECO:0000256" key="1">
    <source>
        <dbReference type="ARBA" id="ARBA00016067"/>
    </source>
</evidence>
<dbReference type="Proteomes" id="UP000775213">
    <property type="component" value="Unassembled WGS sequence"/>
</dbReference>
<dbReference type="PANTHER" id="PTHR13260">
    <property type="entry name" value="ANAPHASE PROMOTING COMPLEX SUBUNIT 4 APC4"/>
    <property type="match status" value="1"/>
</dbReference>
<dbReference type="PANTHER" id="PTHR13260:SF0">
    <property type="entry name" value="ANAPHASE-PROMOTING COMPLEX SUBUNIT 4"/>
    <property type="match status" value="1"/>
</dbReference>
<proteinExistence type="predicted"/>
<dbReference type="Pfam" id="PF12894">
    <property type="entry name" value="ANAPC4_WD40"/>
    <property type="match status" value="1"/>
</dbReference>
<gene>
    <name evidence="8" type="ORF">IEQ34_005963</name>
</gene>
<reference evidence="8 9" key="1">
    <citation type="journal article" date="2021" name="Hortic Res">
        <title>Chromosome-scale assembly of the Dendrobium chrysotoxum genome enhances the understanding of orchid evolution.</title>
        <authorList>
            <person name="Zhang Y."/>
            <person name="Zhang G.Q."/>
            <person name="Zhang D."/>
            <person name="Liu X.D."/>
            <person name="Xu X.Y."/>
            <person name="Sun W.H."/>
            <person name="Yu X."/>
            <person name="Zhu X."/>
            <person name="Wang Z.W."/>
            <person name="Zhao X."/>
            <person name="Zhong W.Y."/>
            <person name="Chen H."/>
            <person name="Yin W.L."/>
            <person name="Huang T."/>
            <person name="Niu S.C."/>
            <person name="Liu Z.J."/>
        </authorList>
    </citation>
    <scope>NUCLEOTIDE SEQUENCE [LARGE SCALE GENOMIC DNA]</scope>
    <source>
        <strain evidence="8">Lindl</strain>
    </source>
</reference>
<dbReference type="InterPro" id="IPR024789">
    <property type="entry name" value="APC4"/>
</dbReference>
<keyword evidence="9" id="KW-1185">Reference proteome</keyword>
<dbReference type="GO" id="GO:0005680">
    <property type="term" value="C:anaphase-promoting complex"/>
    <property type="evidence" value="ECO:0007669"/>
    <property type="project" value="InterPro"/>
</dbReference>
<evidence type="ECO:0000313" key="8">
    <source>
        <dbReference type="EMBL" id="KAH0465860.1"/>
    </source>
</evidence>
<accession>A0AAV7HEG1</accession>
<dbReference type="InterPro" id="IPR015943">
    <property type="entry name" value="WD40/YVTN_repeat-like_dom_sf"/>
</dbReference>
<evidence type="ECO:0000256" key="4">
    <source>
        <dbReference type="ARBA" id="ARBA00022786"/>
    </source>
</evidence>
<evidence type="ECO:0000259" key="6">
    <source>
        <dbReference type="Pfam" id="PF12894"/>
    </source>
</evidence>
<dbReference type="GO" id="GO:0070979">
    <property type="term" value="P:protein K11-linked ubiquitination"/>
    <property type="evidence" value="ECO:0007669"/>
    <property type="project" value="TreeGrafter"/>
</dbReference>
<sequence length="804" mass="89815">MVEDEGVEMEAEGGSQGGVPFQLQFDKPIPSQVKIAEWNPEKDLLAMVTEDNKIILHRFNWQRLWALFPGKGITSLCWRPDGKAIALGLDDGTISLHDVENGKLLRAVKTHSVAVICLNWEEVAQTKEENNLYSYEDRTMRFFPPSPRIPRMRGLGSGDSGLTDDSEDSFQELSNCAYQHFNVLCSGDKDGCICFSAFGIFQMGKINIRNVSISTPALDDMTDKLRNASIQKVALSKTLCQLIVLCSGEVVGDIIRTHDEYVFKDDGFVDVGGSGPYFGSSTGLHCMLLNTSIFLSRKNELHQVAQQASNIDHLIEVIRESLSLMSKQWSSAMNLFNEKFSLLSSLIISHGGLDWNPQDEFLSLLFGARTSPPLHQFLVNSLGEAGLKRVSKAVYGAGKELHVIIHEHLQARISSYFYIPPAVETMGFRVGELRGLSRWHSRFQNIGLDERLIENATEKAGMFLVQVERFARVLTVVIQLFQNFFNWVSKCIKILMPEPTDQIQQPNSELVVLFLKYIFDQDPVGQFLENSDGNHSIVANPDTTKQIEELVAFGGFSDAGFLERTLSMEFDQLEQCFKEAFLMPFATVSKKIYCEDFLPLFPSPASTISTLNVPTSISYYKDDFDDVSNCETSLPCLLDYICFRIPDESLHMANCIGILKGLTCNSSSTNKGSTSLAALVLRIPEGYRCVDLSLYKENQLILLLSESISFENLGQSLMMMLQMNSLPFVSISRAFLGNLWNLHELKGSAVELNLSRGKVRCIPHMVTTPLAVSASRGVASVFSARKHALVYILDEDEDEVSDME</sequence>
<dbReference type="EMBL" id="JAGFBR010000006">
    <property type="protein sequence ID" value="KAH0465860.1"/>
    <property type="molecule type" value="Genomic_DNA"/>
</dbReference>
<keyword evidence="2" id="KW-0132">Cell division</keyword>
<evidence type="ECO:0000313" key="9">
    <source>
        <dbReference type="Proteomes" id="UP000775213"/>
    </source>
</evidence>
<dbReference type="AlphaFoldDB" id="A0AAV7HEG1"/>
<keyword evidence="3" id="KW-0498">Mitosis</keyword>
<dbReference type="SUPFAM" id="SSF50978">
    <property type="entry name" value="WD40 repeat-like"/>
    <property type="match status" value="1"/>
</dbReference>
<protein>
    <recommendedName>
        <fullName evidence="1">Anaphase-promoting complex subunit 4</fullName>
    </recommendedName>
</protein>
<dbReference type="InterPro" id="IPR024790">
    <property type="entry name" value="APC4_long_dom"/>
</dbReference>
<keyword evidence="5" id="KW-0131">Cell cycle</keyword>
<evidence type="ECO:0000256" key="3">
    <source>
        <dbReference type="ARBA" id="ARBA00022776"/>
    </source>
</evidence>
<evidence type="ECO:0000259" key="7">
    <source>
        <dbReference type="Pfam" id="PF12896"/>
    </source>
</evidence>
<dbReference type="Pfam" id="PF12896">
    <property type="entry name" value="ANAPC4"/>
    <property type="match status" value="1"/>
</dbReference>
<feature type="domain" description="Anaphase-promoting complex subunit 4-like WD40" evidence="6">
    <location>
        <begin position="37"/>
        <end position="122"/>
    </location>
</feature>
<keyword evidence="4" id="KW-0833">Ubl conjugation pathway</keyword>
<organism evidence="8 9">
    <name type="scientific">Dendrobium chrysotoxum</name>
    <name type="common">Orchid</name>
    <dbReference type="NCBI Taxonomy" id="161865"/>
    <lineage>
        <taxon>Eukaryota</taxon>
        <taxon>Viridiplantae</taxon>
        <taxon>Streptophyta</taxon>
        <taxon>Embryophyta</taxon>
        <taxon>Tracheophyta</taxon>
        <taxon>Spermatophyta</taxon>
        <taxon>Magnoliopsida</taxon>
        <taxon>Liliopsida</taxon>
        <taxon>Asparagales</taxon>
        <taxon>Orchidaceae</taxon>
        <taxon>Epidendroideae</taxon>
        <taxon>Malaxideae</taxon>
        <taxon>Dendrobiinae</taxon>
        <taxon>Dendrobium</taxon>
    </lineage>
</organism>
<evidence type="ECO:0000256" key="2">
    <source>
        <dbReference type="ARBA" id="ARBA00022618"/>
    </source>
</evidence>
<evidence type="ECO:0000256" key="5">
    <source>
        <dbReference type="ARBA" id="ARBA00023306"/>
    </source>
</evidence>
<comment type="caution">
    <text evidence="8">The sequence shown here is derived from an EMBL/GenBank/DDBJ whole genome shotgun (WGS) entry which is preliminary data.</text>
</comment>